<name>A0A3A1R3I2_9BACI</name>
<dbReference type="Pfam" id="PF00583">
    <property type="entry name" value="Acetyltransf_1"/>
    <property type="match status" value="1"/>
</dbReference>
<proteinExistence type="predicted"/>
<dbReference type="Proteomes" id="UP000265801">
    <property type="component" value="Unassembled WGS sequence"/>
</dbReference>
<keyword evidence="2" id="KW-0012">Acyltransferase</keyword>
<dbReference type="InterPro" id="IPR050832">
    <property type="entry name" value="Bact_Acetyltransf"/>
</dbReference>
<organism evidence="4 5">
    <name type="scientific">Bacillus salacetis</name>
    <dbReference type="NCBI Taxonomy" id="2315464"/>
    <lineage>
        <taxon>Bacteria</taxon>
        <taxon>Bacillati</taxon>
        <taxon>Bacillota</taxon>
        <taxon>Bacilli</taxon>
        <taxon>Bacillales</taxon>
        <taxon>Bacillaceae</taxon>
        <taxon>Bacillus</taxon>
    </lineage>
</organism>
<reference evidence="4 5" key="1">
    <citation type="submission" date="2018-09" db="EMBL/GenBank/DDBJ databases">
        <title>Bacillus saliacetes sp. nov., isolated from Thai shrimp paste (Ka-pi).</title>
        <authorList>
            <person name="Daroonpunt R."/>
            <person name="Tanasupawat S."/>
            <person name="Yiamsombut S."/>
        </authorList>
    </citation>
    <scope>NUCLEOTIDE SEQUENCE [LARGE SCALE GENOMIC DNA]</scope>
    <source>
        <strain evidence="4 5">SKP7-4</strain>
    </source>
</reference>
<dbReference type="EMBL" id="QXIR01000004">
    <property type="protein sequence ID" value="RIW37278.1"/>
    <property type="molecule type" value="Genomic_DNA"/>
</dbReference>
<evidence type="ECO:0000256" key="1">
    <source>
        <dbReference type="ARBA" id="ARBA00022679"/>
    </source>
</evidence>
<accession>A0A3A1R3I2</accession>
<sequence>MKTTAEQIRIVEYHEGLAKGIAKMWNESRENWGGDSVVMTEQDVKEKEANSTNLHLFLAMAEDEVVGYCGLSQYREDTGALYIPLLNVHPDYQGLKIGKQLVLKALDRTIELKWPRLDLFTWAGNTKAVPLYKKCGFFWEERDDSTHLMNFIPLVMQIEWLRPFFEKHDWYTTSQREINIEPDGFKDNEHTYYEYKWQAGEEFVRVQIERTGRGIRLIETQDLLLAMEVPGFKLLENDQHPVIYKIINRTGNPFLVSLAGSAEPGVDHSFSHSVTVEKEWTGEFPVSVTVSEREPSPWKTHPVISAVIQIDGNQFPLKAGVFPKKAGKVFVRSTKRNWRAGQNGLVHLDIENQLDEECTFTLQLPENQILNWERTEVDCLLKGKEKTSIPVPVTLLKNGFLSEQVEVSVTRADHHPFRFKAKLTLSFPGFGSKFGGESEEKWYGYNGPFFVEIEKRNHIVKVGTIHSSGEALTFFSPKLGKPFSEEFSKKEASNVEFIDIVEAMVIKTSLESDAFPSLILNTYFKLFSDGYLEISHEIVNMGSEAPQDGFLLQPVYPELKSAVIPQKDGVMAGTEAVIPFIDYIKDKEISENWIFIKGNQGETTGLAWPPGATGRKDDWRFGIEYRFDQLKPLEKTCFGPIGVGINTSRNWKQWREFVEGEDAPEVKEIPMYDLQPKDGNFISAAGETVEYSFKSMLTPYVHGSVKLKSEGAVIERRVQKEDELSGIPLQIEHHSPGIKVIEGNFRNPGQTAAFSTIQLVKGGKEIEIEEEGGNWNIDNGILSFKASPGYYPGIYSLSVNGTETLHNQFPHAGPKAWWNPWGGGIRYFFQSVSPYSMMKEETSIEKVSRIDQNGHEWKGICLTTSFAEHETMKGTLLKQYALTLPEVPIVACYAEVHQNSGRTFNGELLDMEAFFKPGEDLSSSFAKLPSDGVFEKYYAGIEEFVLGDTDYVTVGSDDREDKITLIHSPSRKLSELYMNQEVFVVASTEKWSASCGETFTIKPTLLLFGEESPFNNINLLKGLSFR</sequence>
<dbReference type="InterPro" id="IPR016181">
    <property type="entry name" value="Acyl_CoA_acyltransferase"/>
</dbReference>
<dbReference type="CDD" id="cd04301">
    <property type="entry name" value="NAT_SF"/>
    <property type="match status" value="1"/>
</dbReference>
<dbReference type="PROSITE" id="PS51186">
    <property type="entry name" value="GNAT"/>
    <property type="match status" value="1"/>
</dbReference>
<keyword evidence="1 4" id="KW-0808">Transferase</keyword>
<comment type="caution">
    <text evidence="4">The sequence shown here is derived from an EMBL/GenBank/DDBJ whole genome shotgun (WGS) entry which is preliminary data.</text>
</comment>
<dbReference type="GO" id="GO:0016747">
    <property type="term" value="F:acyltransferase activity, transferring groups other than amino-acyl groups"/>
    <property type="evidence" value="ECO:0007669"/>
    <property type="project" value="InterPro"/>
</dbReference>
<dbReference type="InterPro" id="IPR000182">
    <property type="entry name" value="GNAT_dom"/>
</dbReference>
<dbReference type="OrthoDB" id="9776689at2"/>
<dbReference type="AlphaFoldDB" id="A0A3A1R3I2"/>
<dbReference type="SUPFAM" id="SSF55729">
    <property type="entry name" value="Acyl-CoA N-acyltransferases (Nat)"/>
    <property type="match status" value="1"/>
</dbReference>
<gene>
    <name evidence="4" type="ORF">D3H55_04350</name>
</gene>
<dbReference type="Gene3D" id="3.40.630.30">
    <property type="match status" value="1"/>
</dbReference>
<dbReference type="PANTHER" id="PTHR43877">
    <property type="entry name" value="AMINOALKYLPHOSPHONATE N-ACETYLTRANSFERASE-RELATED-RELATED"/>
    <property type="match status" value="1"/>
</dbReference>
<feature type="domain" description="N-acetyltransferase" evidence="3">
    <location>
        <begin position="8"/>
        <end position="159"/>
    </location>
</feature>
<evidence type="ECO:0000259" key="3">
    <source>
        <dbReference type="PROSITE" id="PS51186"/>
    </source>
</evidence>
<keyword evidence="5" id="KW-1185">Reference proteome</keyword>
<evidence type="ECO:0000313" key="5">
    <source>
        <dbReference type="Proteomes" id="UP000265801"/>
    </source>
</evidence>
<protein>
    <submittedName>
        <fullName evidence="4">GNAT family N-acetyltransferase</fullName>
    </submittedName>
</protein>
<evidence type="ECO:0000313" key="4">
    <source>
        <dbReference type="EMBL" id="RIW37278.1"/>
    </source>
</evidence>
<evidence type="ECO:0000256" key="2">
    <source>
        <dbReference type="ARBA" id="ARBA00023315"/>
    </source>
</evidence>
<dbReference type="RefSeq" id="WP_119545696.1">
    <property type="nucleotide sequence ID" value="NZ_QXIR01000004.1"/>
</dbReference>